<dbReference type="GO" id="GO:0071596">
    <property type="term" value="P:ubiquitin-dependent protein catabolic process via the N-end rule pathway"/>
    <property type="evidence" value="ECO:0000318"/>
    <property type="project" value="GO_Central"/>
</dbReference>
<dbReference type="Proteomes" id="UP000054558">
    <property type="component" value="Unassembled WGS sequence"/>
</dbReference>
<dbReference type="SMART" id="SM00396">
    <property type="entry name" value="ZnF_UBR1"/>
    <property type="match status" value="1"/>
</dbReference>
<keyword evidence="5 10" id="KW-0863">Zinc-finger</keyword>
<dbReference type="Pfam" id="PF02207">
    <property type="entry name" value="zf-UBR"/>
    <property type="match status" value="1"/>
</dbReference>
<proteinExistence type="inferred from homology"/>
<evidence type="ECO:0000256" key="4">
    <source>
        <dbReference type="ARBA" id="ARBA00022723"/>
    </source>
</evidence>
<dbReference type="Gene3D" id="2.10.110.30">
    <property type="match status" value="1"/>
</dbReference>
<feature type="domain" description="UBR-type" evidence="12">
    <location>
        <begin position="50"/>
        <end position="121"/>
    </location>
</feature>
<feature type="region of interest" description="Disordered" evidence="11">
    <location>
        <begin position="1316"/>
        <end position="1355"/>
    </location>
</feature>
<dbReference type="PANTHER" id="PTHR21497">
    <property type="entry name" value="UBIQUITIN LIGASE E3 ALPHA-RELATED"/>
    <property type="match status" value="1"/>
</dbReference>
<dbReference type="EC" id="2.3.2.27" evidence="10"/>
<dbReference type="GO" id="GO:0008270">
    <property type="term" value="F:zinc ion binding"/>
    <property type="evidence" value="ECO:0007669"/>
    <property type="project" value="UniProtKB-UniRule"/>
</dbReference>
<protein>
    <recommendedName>
        <fullName evidence="10">E3 ubiquitin-protein ligase</fullName>
        <ecNumber evidence="10">2.3.2.27</ecNumber>
    </recommendedName>
</protein>
<feature type="region of interest" description="Disordered" evidence="11">
    <location>
        <begin position="908"/>
        <end position="927"/>
    </location>
</feature>
<comment type="similarity">
    <text evidence="8 10">Belongs to the E3 ubiquitin-protein ligase UBR1-like family.</text>
</comment>
<keyword evidence="3 10" id="KW-0808">Transferase</keyword>
<comment type="function">
    <text evidence="10">Ubiquitin ligase protein which is a component of the N-end rule pathway. Recognizes and binds to proteins bearing specific N-terminal residues that are destabilizing according to the N-end rule, leading to their ubiquitination and subsequent degradation.</text>
</comment>
<gene>
    <name evidence="13" type="ORF">KFL_003640090</name>
</gene>
<dbReference type="OMA" id="EQLPKRM"/>
<feature type="zinc finger region" description="UBR-type" evidence="9">
    <location>
        <begin position="50"/>
        <end position="121"/>
    </location>
</feature>
<dbReference type="GO" id="GO:0016567">
    <property type="term" value="P:protein ubiquitination"/>
    <property type="evidence" value="ECO:0000318"/>
    <property type="project" value="GO_Central"/>
</dbReference>
<evidence type="ECO:0000256" key="7">
    <source>
        <dbReference type="ARBA" id="ARBA00022833"/>
    </source>
</evidence>
<evidence type="ECO:0000259" key="12">
    <source>
        <dbReference type="PROSITE" id="PS51157"/>
    </source>
</evidence>
<name>A0A1Y1IFU1_KLENI</name>
<dbReference type="InterPro" id="IPR003126">
    <property type="entry name" value="Znf_UBR"/>
</dbReference>
<dbReference type="GO" id="GO:0005737">
    <property type="term" value="C:cytoplasm"/>
    <property type="evidence" value="ECO:0000318"/>
    <property type="project" value="GO_Central"/>
</dbReference>
<keyword evidence="7 10" id="KW-0862">Zinc</keyword>
<comment type="pathway">
    <text evidence="2 10">Protein modification; protein ubiquitination.</text>
</comment>
<dbReference type="GO" id="GO:0000151">
    <property type="term" value="C:ubiquitin ligase complex"/>
    <property type="evidence" value="ECO:0000318"/>
    <property type="project" value="GO_Central"/>
</dbReference>
<dbReference type="CDD" id="cd16482">
    <property type="entry name" value="RING-H2_UBR1-like"/>
    <property type="match status" value="1"/>
</dbReference>
<dbReference type="Pfam" id="PF18995">
    <property type="entry name" value="PRT6_C"/>
    <property type="match status" value="1"/>
</dbReference>
<evidence type="ECO:0000256" key="10">
    <source>
        <dbReference type="RuleBase" id="RU366018"/>
    </source>
</evidence>
<sequence>MDDELFTRPWRSKDDARVGLGLVEKIVTSECSNGLPLAQYLAQLRSVERSPCTTVWRAGSFAYRCRDCQVTDSSAICVECFKAGPHVKHDYIMYRSAAGGCCDCGDPVSLKEEGFCSLHAHREQAAEVLPERTLAVFQKLVSLLLARLVGMVSLLELGITTVSEGTELVLKWLQQICSVPALREVVCREMAGGSAEGSLEPQPGPLAPLSVLLKNFVIVPSVAEEETTLFLLMLYNHQFKKSFSRVLLRNYADWVLNNVHNEDAFKLLDSCLDRVMVQLINVESITLDLIKQERLLDCFLHVLRDLLKKAMDPDTNMINCNHDVIANRLYTRPLSDLRLIVSHHEVGLYILVQRSDLLHGYLALLETLQNMHPIHHLAFRDLDEDIGWMHAVAMETYMTSLMTQLLTGCDPSQESPGFAGASRRLLFPALHSAATVMHAMLARFYISDYLSSAPNSRLGFSGVCMSLHLPLHRAFGMVLAKLLHFATSAGVADQFEARACLQTLASQVESQRKLAEPPGVAGKHWAASQAGQLMEYPLRILFWMAEIRGRQWRNQGEDLARLERVYQSAYWNEQTMDMDVLVVQFSIATGGEDSDELLLQILERYKVADLLTKDGRPCSDPSSSDPQIRSATLARMLEVLRLILQLVRERRYIAMSEIELVRYEVIQWLCCKDMTYSTLSNFLPQALSSHARLEEVLRSVATYVVPKLQERGFYRLKPECWREFDVLFAHYTKGDLEEALSRAVDIGKLGSYWRLPPLEAAQPPFDTLCNILHSQVFHRFLYVALDQSLQLLESETNSTVGKSLGVVVSQLITTAALDDRQGPGNRRYRSCTPHEPSTFWPFLNFALNDIAVNIRRGAGGTSDGWSMLDLFRRIRQATNSNRLLDSVQYVFETTKALTVDIGKTEAPLATAEASTSSPDAESQRQLKKQRQAAILADFAARQKAFLSESRTASEAGPSGTEATFGAAQQDNAVRVGETVHQEPGPSGRVHERVHRECAFCLGDQEMNPSPMGWIAFIQMSNIPAKASQQLQRVETLEQAEEQATCERDGEGAERILCSVLAQEGTVDGTRGEDLYATGEHVGCCGHQMHMECFQRYVKALGDSRDSGRVYEGYGIINLARVEYLCPICRRLSNFLLPDVETEPPVVRTVESDAPSEQLPASNFPGLLAGLSQSADPALHQFWNAKFRQYENWCQLFVGQCRILRMDSQPDVPAPDLASPPFVWRELWSILAANVVHCEVETRGSSGAAPRGTSSDQVEGELLELWGGASAHWRALRALAKLAVLSTTFDEEPLMQREMGILDWQAALGAGPVCGGGLNPKGRNGDDATGPMGVPDNGQSDSLGERVAAASGVSSTANAAPEFGAQFRGRLGSEPSAKEASGPLDRKGKDAALSDGEAAVRAGANGPQKVDKQPLEERDVTGDPSPAAMDATSGAPDEGTEEEDASDESPLEQDPFWILVFLFQTHVGFPSHTGALAMVNVAYHAAAAQAFLAAAALRRSDADEPAPVDLALMAVVQAALVPFLRRAAILVHVVSGRLPPVSGPGALDGDLMSYQYWERYLGLPPVPSVLQAMGIAPPSKQVMPPTAPVVPRHLLLSGRAQLKLVDLPDVFQELLLAEMNRKCGRCGTVPREPALCLLCGTLVCCKSQCCHVEGRGECSRHAAECGMGIGIFLLLRSTQMLILRGDRACMAPSIYLDVHGEEDAFLKRGRPLRLSRLRYDEIERMWLTAGLDQNSQLLHSSHLGSESL</sequence>
<keyword evidence="14" id="KW-1185">Reference proteome</keyword>
<accession>A0A1Y1IFU1</accession>
<dbReference type="InterPro" id="IPR039164">
    <property type="entry name" value="UBR1-like"/>
</dbReference>
<dbReference type="GO" id="GO:0061630">
    <property type="term" value="F:ubiquitin protein ligase activity"/>
    <property type="evidence" value="ECO:0000318"/>
    <property type="project" value="GO_Central"/>
</dbReference>
<evidence type="ECO:0000256" key="11">
    <source>
        <dbReference type="SAM" id="MobiDB-lite"/>
    </source>
</evidence>
<evidence type="ECO:0000256" key="2">
    <source>
        <dbReference type="ARBA" id="ARBA00004906"/>
    </source>
</evidence>
<dbReference type="UniPathway" id="UPA00143"/>
<reference evidence="13 14" key="1">
    <citation type="journal article" date="2014" name="Nat. Commun.">
        <title>Klebsormidium flaccidum genome reveals primary factors for plant terrestrial adaptation.</title>
        <authorList>
            <person name="Hori K."/>
            <person name="Maruyama F."/>
            <person name="Fujisawa T."/>
            <person name="Togashi T."/>
            <person name="Yamamoto N."/>
            <person name="Seo M."/>
            <person name="Sato S."/>
            <person name="Yamada T."/>
            <person name="Mori H."/>
            <person name="Tajima N."/>
            <person name="Moriyama T."/>
            <person name="Ikeuchi M."/>
            <person name="Watanabe M."/>
            <person name="Wada H."/>
            <person name="Kobayashi K."/>
            <person name="Saito M."/>
            <person name="Masuda T."/>
            <person name="Sasaki-Sekimoto Y."/>
            <person name="Mashiguchi K."/>
            <person name="Awai K."/>
            <person name="Shimojima M."/>
            <person name="Masuda S."/>
            <person name="Iwai M."/>
            <person name="Nobusawa T."/>
            <person name="Narise T."/>
            <person name="Kondo S."/>
            <person name="Saito H."/>
            <person name="Sato R."/>
            <person name="Murakawa M."/>
            <person name="Ihara Y."/>
            <person name="Oshima-Yamada Y."/>
            <person name="Ohtaka K."/>
            <person name="Satoh M."/>
            <person name="Sonobe K."/>
            <person name="Ishii M."/>
            <person name="Ohtani R."/>
            <person name="Kanamori-Sato M."/>
            <person name="Honoki R."/>
            <person name="Miyazaki D."/>
            <person name="Mochizuki H."/>
            <person name="Umetsu J."/>
            <person name="Higashi K."/>
            <person name="Shibata D."/>
            <person name="Kamiya Y."/>
            <person name="Sato N."/>
            <person name="Nakamura Y."/>
            <person name="Tabata S."/>
            <person name="Ida S."/>
            <person name="Kurokawa K."/>
            <person name="Ohta H."/>
        </authorList>
    </citation>
    <scope>NUCLEOTIDE SEQUENCE [LARGE SCALE GENOMIC DNA]</scope>
    <source>
        <strain evidence="13 14">NIES-2285</strain>
    </source>
</reference>
<dbReference type="CDD" id="cd19673">
    <property type="entry name" value="UBR-box_UBR3"/>
    <property type="match status" value="1"/>
</dbReference>
<organism evidence="13 14">
    <name type="scientific">Klebsormidium nitens</name>
    <name type="common">Green alga</name>
    <name type="synonym">Ulothrix nitens</name>
    <dbReference type="NCBI Taxonomy" id="105231"/>
    <lineage>
        <taxon>Eukaryota</taxon>
        <taxon>Viridiplantae</taxon>
        <taxon>Streptophyta</taxon>
        <taxon>Klebsormidiophyceae</taxon>
        <taxon>Klebsormidiales</taxon>
        <taxon>Klebsormidiaceae</taxon>
        <taxon>Klebsormidium</taxon>
    </lineage>
</organism>
<dbReference type="PROSITE" id="PS51157">
    <property type="entry name" value="ZF_UBR"/>
    <property type="match status" value="1"/>
</dbReference>
<evidence type="ECO:0000256" key="6">
    <source>
        <dbReference type="ARBA" id="ARBA00022786"/>
    </source>
</evidence>
<dbReference type="FunFam" id="2.10.110.30:FF:000002">
    <property type="entry name" value="Putative e3 ubiquitin-protein ligase ubr3"/>
    <property type="match status" value="1"/>
</dbReference>
<evidence type="ECO:0000256" key="8">
    <source>
        <dbReference type="ARBA" id="ARBA00046341"/>
    </source>
</evidence>
<dbReference type="STRING" id="105231.A0A1Y1IFU1"/>
<feature type="region of interest" description="Disordered" evidence="11">
    <location>
        <begin position="1367"/>
        <end position="1448"/>
    </location>
</feature>
<feature type="compositionally biased region" description="Basic and acidic residues" evidence="11">
    <location>
        <begin position="1408"/>
        <end position="1420"/>
    </location>
</feature>
<dbReference type="InterPro" id="IPR044046">
    <property type="entry name" value="E3_ligase_UBR-like_C"/>
</dbReference>
<evidence type="ECO:0000256" key="1">
    <source>
        <dbReference type="ARBA" id="ARBA00000900"/>
    </source>
</evidence>
<comment type="catalytic activity">
    <reaction evidence="1 10">
        <text>S-ubiquitinyl-[E2 ubiquitin-conjugating enzyme]-L-cysteine + [acceptor protein]-L-lysine = [E2 ubiquitin-conjugating enzyme]-L-cysteine + N(6)-ubiquitinyl-[acceptor protein]-L-lysine.</text>
        <dbReference type="EC" id="2.3.2.27"/>
    </reaction>
</comment>
<dbReference type="InterPro" id="IPR036390">
    <property type="entry name" value="WH_DNA-bd_sf"/>
</dbReference>
<evidence type="ECO:0000256" key="3">
    <source>
        <dbReference type="ARBA" id="ARBA00022679"/>
    </source>
</evidence>
<keyword evidence="4 10" id="KW-0479">Metal-binding</keyword>
<dbReference type="EMBL" id="DF237313">
    <property type="protein sequence ID" value="GAQ87607.1"/>
    <property type="molecule type" value="Genomic_DNA"/>
</dbReference>
<keyword evidence="6 10" id="KW-0833">Ubl conjugation pathway</keyword>
<dbReference type="InterPro" id="IPR042065">
    <property type="entry name" value="E3_ELL-like"/>
</dbReference>
<dbReference type="PANTHER" id="PTHR21497:SF24">
    <property type="entry name" value="E3 UBIQUITIN-PROTEIN LIGASE UBR1"/>
    <property type="match status" value="1"/>
</dbReference>
<dbReference type="Gene3D" id="1.10.10.2670">
    <property type="entry name" value="E3 ubiquitin-protein ligase"/>
    <property type="match status" value="1"/>
</dbReference>
<dbReference type="Pfam" id="PF22960">
    <property type="entry name" value="WHD_UBR1"/>
    <property type="match status" value="1"/>
</dbReference>
<dbReference type="OrthoDB" id="1855102at2759"/>
<dbReference type="InterPro" id="IPR055194">
    <property type="entry name" value="UBR1-like_WH"/>
</dbReference>
<evidence type="ECO:0000313" key="13">
    <source>
        <dbReference type="EMBL" id="GAQ87607.1"/>
    </source>
</evidence>
<dbReference type="SUPFAM" id="SSF46785">
    <property type="entry name" value="Winged helix' DNA-binding domain"/>
    <property type="match status" value="1"/>
</dbReference>
<evidence type="ECO:0000256" key="9">
    <source>
        <dbReference type="PROSITE-ProRule" id="PRU00508"/>
    </source>
</evidence>
<feature type="compositionally biased region" description="Acidic residues" evidence="11">
    <location>
        <begin position="1437"/>
        <end position="1448"/>
    </location>
</feature>
<evidence type="ECO:0000313" key="14">
    <source>
        <dbReference type="Proteomes" id="UP000054558"/>
    </source>
</evidence>
<evidence type="ECO:0000256" key="5">
    <source>
        <dbReference type="ARBA" id="ARBA00022771"/>
    </source>
</evidence>